<dbReference type="GeneID" id="117237449"/>
<dbReference type="InterPro" id="IPR036875">
    <property type="entry name" value="Znf_CCHC_sf"/>
</dbReference>
<reference evidence="4" key="1">
    <citation type="submission" date="2025-08" db="UniProtKB">
        <authorList>
            <consortium name="RefSeq"/>
        </authorList>
    </citation>
    <scope>IDENTIFICATION</scope>
    <source>
        <tissue evidence="4">Muscle</tissue>
    </source>
</reference>
<name>A0A6J3KWJ3_9HYME</name>
<keyword evidence="1" id="KW-0863">Zinc-finger</keyword>
<dbReference type="KEGG" id="bvk:117237449"/>
<organism evidence="3 4">
    <name type="scientific">Bombus vosnesenskii</name>
    <dbReference type="NCBI Taxonomy" id="207650"/>
    <lineage>
        <taxon>Eukaryota</taxon>
        <taxon>Metazoa</taxon>
        <taxon>Ecdysozoa</taxon>
        <taxon>Arthropoda</taxon>
        <taxon>Hexapoda</taxon>
        <taxon>Insecta</taxon>
        <taxon>Pterygota</taxon>
        <taxon>Neoptera</taxon>
        <taxon>Endopterygota</taxon>
        <taxon>Hymenoptera</taxon>
        <taxon>Apocrita</taxon>
        <taxon>Aculeata</taxon>
        <taxon>Apoidea</taxon>
        <taxon>Anthophila</taxon>
        <taxon>Apidae</taxon>
        <taxon>Bombus</taxon>
        <taxon>Pyrobombus</taxon>
    </lineage>
</organism>
<sequence>MPNKKKTQNKPKTFCDRCHRVGHLARDCFTLMCDYCKRTGHDMLDCRSFERDKEYIIDSAKQRYRKNFANAAPQPEGQPGTSSEISTEISTLSTVGAYREYLISPYKDIIEISTPELKGEKAKMMVSKNCPITMIKIGTLKDDVTAAKEVLTLEDVFGARIQTICLICLSIHVNNKTILHPCRVISDDFYVETDGIFGCDFMGRAKIKDGKHVELAGVRIRFIPNQHVRGVLRVNELVDIPNEDSDSETLTESSSELNS</sequence>
<keyword evidence="3" id="KW-1185">Reference proteome</keyword>
<keyword evidence="1" id="KW-0862">Zinc</keyword>
<evidence type="ECO:0000313" key="3">
    <source>
        <dbReference type="Proteomes" id="UP000504631"/>
    </source>
</evidence>
<gene>
    <name evidence="4" type="primary">LOC117237449</name>
</gene>
<dbReference type="GO" id="GO:0003676">
    <property type="term" value="F:nucleic acid binding"/>
    <property type="evidence" value="ECO:0007669"/>
    <property type="project" value="InterPro"/>
</dbReference>
<dbReference type="SMART" id="SM00343">
    <property type="entry name" value="ZnF_C2HC"/>
    <property type="match status" value="2"/>
</dbReference>
<accession>A0A6J3KWJ3</accession>
<dbReference type="Proteomes" id="UP000504631">
    <property type="component" value="Unplaced"/>
</dbReference>
<dbReference type="PROSITE" id="PS50158">
    <property type="entry name" value="ZF_CCHC"/>
    <property type="match status" value="1"/>
</dbReference>
<feature type="domain" description="CCHC-type" evidence="2">
    <location>
        <begin position="15"/>
        <end position="28"/>
    </location>
</feature>
<evidence type="ECO:0000313" key="4">
    <source>
        <dbReference type="RefSeq" id="XP_033357317.1"/>
    </source>
</evidence>
<evidence type="ECO:0000256" key="1">
    <source>
        <dbReference type="PROSITE-ProRule" id="PRU00047"/>
    </source>
</evidence>
<dbReference type="SUPFAM" id="SSF57756">
    <property type="entry name" value="Retrovirus zinc finger-like domains"/>
    <property type="match status" value="1"/>
</dbReference>
<dbReference type="Gene3D" id="4.10.60.10">
    <property type="entry name" value="Zinc finger, CCHC-type"/>
    <property type="match status" value="1"/>
</dbReference>
<dbReference type="InterPro" id="IPR001878">
    <property type="entry name" value="Znf_CCHC"/>
</dbReference>
<protein>
    <submittedName>
        <fullName evidence="4">Uncharacterized protein LOC117237449</fullName>
    </submittedName>
</protein>
<dbReference type="RefSeq" id="XP_033357317.1">
    <property type="nucleotide sequence ID" value="XM_033501426.1"/>
</dbReference>
<evidence type="ECO:0000259" key="2">
    <source>
        <dbReference type="PROSITE" id="PS50158"/>
    </source>
</evidence>
<dbReference type="GO" id="GO:0008270">
    <property type="term" value="F:zinc ion binding"/>
    <property type="evidence" value="ECO:0007669"/>
    <property type="project" value="UniProtKB-KW"/>
</dbReference>
<keyword evidence="1" id="KW-0479">Metal-binding</keyword>
<proteinExistence type="predicted"/>
<dbReference type="AlphaFoldDB" id="A0A6J3KWJ3"/>